<accession>A0A0H4KJD6</accession>
<feature type="transmembrane region" description="Helical" evidence="2">
    <location>
        <begin position="47"/>
        <end position="66"/>
    </location>
</feature>
<dbReference type="PATRIC" id="fig|135735.6.peg.3707"/>
<protein>
    <submittedName>
        <fullName evidence="3">Uncharacterized protein</fullName>
    </submittedName>
</protein>
<dbReference type="Proteomes" id="UP000036202">
    <property type="component" value="Chromosome"/>
</dbReference>
<sequence>MKKSILLIPVMVGFIASLFSFSLSFAVNLPAHINKTNFMIHWLERSLLYGFFVFLILLIALALVHFRHERTSHATELKEKDRRYGKNGAPREIHHLD</sequence>
<feature type="region of interest" description="Disordered" evidence="1">
    <location>
        <begin position="73"/>
        <end position="97"/>
    </location>
</feature>
<reference evidence="4" key="2">
    <citation type="submission" date="2015-06" db="EMBL/GenBank/DDBJ databases">
        <title>Genome Sequence of Bacillus endophyticus and Analysis of its Companion Mechanism in the Ketogulonigenium vulgare-Bacillus strain Consortium.</title>
        <authorList>
            <person name="Jia N."/>
            <person name="Du J."/>
            <person name="Ding M.-Z."/>
            <person name="Gao F."/>
            <person name="Yuan Y.-J."/>
        </authorList>
    </citation>
    <scope>NUCLEOTIDE SEQUENCE [LARGE SCALE GENOMIC DNA]</scope>
    <source>
        <strain evidence="4">Hbe603</strain>
    </source>
</reference>
<organism evidence="3 4">
    <name type="scientific">Priestia filamentosa</name>
    <dbReference type="NCBI Taxonomy" id="1402861"/>
    <lineage>
        <taxon>Bacteria</taxon>
        <taxon>Bacillati</taxon>
        <taxon>Bacillota</taxon>
        <taxon>Bacilli</taxon>
        <taxon>Bacillales</taxon>
        <taxon>Bacillaceae</taxon>
        <taxon>Priestia</taxon>
    </lineage>
</organism>
<evidence type="ECO:0000313" key="4">
    <source>
        <dbReference type="Proteomes" id="UP000036202"/>
    </source>
</evidence>
<reference evidence="3 4" key="1">
    <citation type="journal article" date="2015" name="PLoS ONE">
        <title>Genome Sequence of Bacillus endophyticus and Analysis of Its Companion Mechanism in the Ketogulonigenium vulgare-Bacillus Strain Consortium.</title>
        <authorList>
            <person name="Jia N."/>
            <person name="Du J."/>
            <person name="Ding M.Z."/>
            <person name="Gao F."/>
            <person name="Yuan Y.J."/>
        </authorList>
    </citation>
    <scope>NUCLEOTIDE SEQUENCE [LARGE SCALE GENOMIC DNA]</scope>
    <source>
        <strain evidence="3 4">Hbe603</strain>
    </source>
</reference>
<gene>
    <name evidence="3" type="ORF">BEH_17440</name>
</gene>
<evidence type="ECO:0000313" key="3">
    <source>
        <dbReference type="EMBL" id="AKO93700.1"/>
    </source>
</evidence>
<keyword evidence="4" id="KW-1185">Reference proteome</keyword>
<keyword evidence="2" id="KW-0812">Transmembrane</keyword>
<keyword evidence="2" id="KW-0472">Membrane</keyword>
<evidence type="ECO:0000256" key="2">
    <source>
        <dbReference type="SAM" id="Phobius"/>
    </source>
</evidence>
<evidence type="ECO:0000256" key="1">
    <source>
        <dbReference type="SAM" id="MobiDB-lite"/>
    </source>
</evidence>
<feature type="transmembrane region" description="Helical" evidence="2">
    <location>
        <begin position="7"/>
        <end position="27"/>
    </location>
</feature>
<dbReference type="RefSeq" id="WP_046217747.1">
    <property type="nucleotide sequence ID" value="NZ_CP011974.1"/>
</dbReference>
<proteinExistence type="predicted"/>
<name>A0A0H4KJD6_9BACI</name>
<keyword evidence="2" id="KW-1133">Transmembrane helix</keyword>
<dbReference type="KEGG" id="beo:BEH_17440"/>
<dbReference type="EMBL" id="CP011974">
    <property type="protein sequence ID" value="AKO93700.1"/>
    <property type="molecule type" value="Genomic_DNA"/>
</dbReference>
<dbReference type="AlphaFoldDB" id="A0A0H4KJD6"/>